<name>I6NJC4_9BIVA</name>
<proteinExistence type="inferred from homology"/>
<evidence type="ECO:0000256" key="10">
    <source>
        <dbReference type="ARBA" id="ARBA00022989"/>
    </source>
</evidence>
<keyword evidence="8" id="KW-1278">Translocase</keyword>
<evidence type="ECO:0000256" key="7">
    <source>
        <dbReference type="ARBA" id="ARBA00022692"/>
    </source>
</evidence>
<reference evidence="18" key="1">
    <citation type="submission" date="2011-07" db="EMBL/GenBank/DDBJ databases">
        <title>The complete mitochondrial genomes of six heterodont bivalves (Tellinoidea and Solenoidea): extensive gene rearrangements and phylogenetic implications.</title>
        <authorList>
            <person name="Yuan Y."/>
            <person name="Li Q."/>
        </authorList>
    </citation>
    <scope>NUCLEOTIDE SEQUENCE</scope>
</reference>
<feature type="transmembrane region" description="Helical" evidence="16">
    <location>
        <begin position="40"/>
        <end position="59"/>
    </location>
</feature>
<protein>
    <recommendedName>
        <fullName evidence="4 16">NADH-ubiquinone oxidoreductase chain 4</fullName>
        <ecNumber evidence="3 16">7.1.1.2</ecNumber>
    </recommendedName>
</protein>
<geneLocation type="mitochondrion" evidence="18"/>
<evidence type="ECO:0000256" key="2">
    <source>
        <dbReference type="ARBA" id="ARBA00009025"/>
    </source>
</evidence>
<keyword evidence="10 16" id="KW-1133">Transmembrane helix</keyword>
<dbReference type="Pfam" id="PF00361">
    <property type="entry name" value="Proton_antipo_M"/>
    <property type="match status" value="1"/>
</dbReference>
<feature type="transmembrane region" description="Helical" evidence="16">
    <location>
        <begin position="345"/>
        <end position="366"/>
    </location>
</feature>
<keyword evidence="13 16" id="KW-0496">Mitochondrion</keyword>
<dbReference type="AlphaFoldDB" id="I6NJC4"/>
<evidence type="ECO:0000256" key="11">
    <source>
        <dbReference type="ARBA" id="ARBA00023027"/>
    </source>
</evidence>
<dbReference type="GO" id="GO:0042773">
    <property type="term" value="P:ATP synthesis coupled electron transport"/>
    <property type="evidence" value="ECO:0007669"/>
    <property type="project" value="InterPro"/>
</dbReference>
<dbReference type="GO" id="GO:0048039">
    <property type="term" value="F:ubiquinone binding"/>
    <property type="evidence" value="ECO:0007669"/>
    <property type="project" value="TreeGrafter"/>
</dbReference>
<evidence type="ECO:0000256" key="8">
    <source>
        <dbReference type="ARBA" id="ARBA00022967"/>
    </source>
</evidence>
<comment type="function">
    <text evidence="16">Core subunit of the mitochondrial membrane respiratory chain NADH dehydrogenase (Complex I) which catalyzes electron transfer from NADH through the respiratory chain, using ubiquinone as an electron acceptor. Essential for the catalytic activity and assembly of complex I.</text>
</comment>
<keyword evidence="7 16" id="KW-0812">Transmembrane</keyword>
<evidence type="ECO:0000256" key="9">
    <source>
        <dbReference type="ARBA" id="ARBA00022982"/>
    </source>
</evidence>
<dbReference type="InterPro" id="IPR001750">
    <property type="entry name" value="ND/Mrp_TM"/>
</dbReference>
<sequence length="454" mass="50289">MGKVEVNLECGAYIFSELGAWGGGMSVTFDLSVCCQSDHIYIWVLSGCSGGSVMFIMGYESLSYCEVDKVDEVYCFGKAVSQRWWFYFRCCQGKICCSCEPSWCGVFNDFLVQWFNVILFFFESSLIPTLVLILGWGHQPERLQAGVQMIMYTVCGSLPLLVLLCSVWLGSGTDNMCVLSLQSDLFVSDYWVFWLMLLVGMLVKVSVFFVHGWLPKAHVEAPLSGSMLLAGILLKLGIYGVCRMLWCVGVPPLFLMYGIMVVSLWGGVLCSFLCLCFYDIKSVIAYSSIGHMALSLVGIMSLSDLGWMGGICMAIAHGVCSPCLFGLANYTYLGTGSRSILLCKGLLKSFPSISAMWFLFCVINMGCPPSINFFSECLLFCGIMGFSFVFLIPLFMMCFLAAGYSLFLYSSVNHGYQSLCVRSFSGVSLRFLVLMVCSVVILFGLFLFLDVVFL</sequence>
<evidence type="ECO:0000256" key="15">
    <source>
        <dbReference type="ARBA" id="ARBA00049551"/>
    </source>
</evidence>
<dbReference type="InterPro" id="IPR003918">
    <property type="entry name" value="NADH_UbQ_OxRdtase"/>
</dbReference>
<dbReference type="GO" id="GO:0031966">
    <property type="term" value="C:mitochondrial membrane"/>
    <property type="evidence" value="ECO:0007669"/>
    <property type="project" value="UniProtKB-SubCell"/>
</dbReference>
<feature type="transmembrane region" description="Helical" evidence="16">
    <location>
        <begin position="386"/>
        <end position="409"/>
    </location>
</feature>
<evidence type="ECO:0000256" key="5">
    <source>
        <dbReference type="ARBA" id="ARBA00022448"/>
    </source>
</evidence>
<feature type="transmembrane region" description="Helical" evidence="16">
    <location>
        <begin position="252"/>
        <end position="276"/>
    </location>
</feature>
<evidence type="ECO:0000256" key="4">
    <source>
        <dbReference type="ARBA" id="ARBA00021006"/>
    </source>
</evidence>
<keyword evidence="6 16" id="KW-0679">Respiratory chain</keyword>
<feature type="transmembrane region" description="Helical" evidence="16">
    <location>
        <begin position="191"/>
        <end position="214"/>
    </location>
</feature>
<evidence type="ECO:0000256" key="6">
    <source>
        <dbReference type="ARBA" id="ARBA00022660"/>
    </source>
</evidence>
<feature type="transmembrane region" description="Helical" evidence="16">
    <location>
        <begin position="117"/>
        <end position="137"/>
    </location>
</feature>
<dbReference type="GO" id="GO:0003954">
    <property type="term" value="F:NADH dehydrogenase activity"/>
    <property type="evidence" value="ECO:0007669"/>
    <property type="project" value="TreeGrafter"/>
</dbReference>
<keyword evidence="5 16" id="KW-0813">Transport</keyword>
<feature type="transmembrane region" description="Helical" evidence="16">
    <location>
        <begin position="283"/>
        <end position="302"/>
    </location>
</feature>
<keyword evidence="14 16" id="KW-0472">Membrane</keyword>
<evidence type="ECO:0000256" key="14">
    <source>
        <dbReference type="ARBA" id="ARBA00023136"/>
    </source>
</evidence>
<evidence type="ECO:0000256" key="1">
    <source>
        <dbReference type="ARBA" id="ARBA00004225"/>
    </source>
</evidence>
<comment type="similarity">
    <text evidence="2 16">Belongs to the complex I subunit 4 family.</text>
</comment>
<dbReference type="GO" id="GO:0015990">
    <property type="term" value="P:electron transport coupled proton transport"/>
    <property type="evidence" value="ECO:0007669"/>
    <property type="project" value="TreeGrafter"/>
</dbReference>
<dbReference type="EC" id="7.1.1.2" evidence="3 16"/>
<evidence type="ECO:0000259" key="17">
    <source>
        <dbReference type="Pfam" id="PF00361"/>
    </source>
</evidence>
<feature type="transmembrane region" description="Helical" evidence="16">
    <location>
        <begin position="226"/>
        <end position="246"/>
    </location>
</feature>
<evidence type="ECO:0000256" key="13">
    <source>
        <dbReference type="ARBA" id="ARBA00023128"/>
    </source>
</evidence>
<evidence type="ECO:0000256" key="16">
    <source>
        <dbReference type="RuleBase" id="RU003297"/>
    </source>
</evidence>
<dbReference type="PANTHER" id="PTHR43507">
    <property type="entry name" value="NADH-UBIQUINONE OXIDOREDUCTASE CHAIN 4"/>
    <property type="match status" value="1"/>
</dbReference>
<gene>
    <name evidence="18" type="primary">nad4</name>
</gene>
<dbReference type="PANTHER" id="PTHR43507:SF20">
    <property type="entry name" value="NADH-UBIQUINONE OXIDOREDUCTASE CHAIN 4"/>
    <property type="match status" value="1"/>
</dbReference>
<evidence type="ECO:0000313" key="18">
    <source>
        <dbReference type="EMBL" id="AEV94304.1"/>
    </source>
</evidence>
<feature type="transmembrane region" description="Helical" evidence="16">
    <location>
        <begin position="149"/>
        <end position="171"/>
    </location>
</feature>
<accession>I6NJC4</accession>
<keyword evidence="9 16" id="KW-0249">Electron transport</keyword>
<feature type="transmembrane region" description="Helical" evidence="16">
    <location>
        <begin position="308"/>
        <end position="333"/>
    </location>
</feature>
<keyword evidence="11 16" id="KW-0520">NAD</keyword>
<dbReference type="GO" id="GO:0008137">
    <property type="term" value="F:NADH dehydrogenase (ubiquinone) activity"/>
    <property type="evidence" value="ECO:0007669"/>
    <property type="project" value="UniProtKB-UniRule"/>
</dbReference>
<comment type="catalytic activity">
    <reaction evidence="15 16">
        <text>a ubiquinone + NADH + 5 H(+)(in) = a ubiquinol + NAD(+) + 4 H(+)(out)</text>
        <dbReference type="Rhea" id="RHEA:29091"/>
        <dbReference type="Rhea" id="RHEA-COMP:9565"/>
        <dbReference type="Rhea" id="RHEA-COMP:9566"/>
        <dbReference type="ChEBI" id="CHEBI:15378"/>
        <dbReference type="ChEBI" id="CHEBI:16389"/>
        <dbReference type="ChEBI" id="CHEBI:17976"/>
        <dbReference type="ChEBI" id="CHEBI:57540"/>
        <dbReference type="ChEBI" id="CHEBI:57945"/>
        <dbReference type="EC" id="7.1.1.2"/>
    </reaction>
</comment>
<dbReference type="EMBL" id="JN398365">
    <property type="protein sequence ID" value="AEV94304.1"/>
    <property type="molecule type" value="Genomic_DNA"/>
</dbReference>
<comment type="subcellular location">
    <subcellularLocation>
        <location evidence="1 16">Mitochondrion membrane</location>
        <topology evidence="1 16">Multi-pass membrane protein</topology>
    </subcellularLocation>
</comment>
<feature type="domain" description="NADH:quinone oxidoreductase/Mrp antiporter transmembrane" evidence="17">
    <location>
        <begin position="118"/>
        <end position="394"/>
    </location>
</feature>
<organism evidence="18">
    <name type="scientific">Semele scabra</name>
    <dbReference type="NCBI Taxonomy" id="1125679"/>
    <lineage>
        <taxon>Eukaryota</taxon>
        <taxon>Metazoa</taxon>
        <taxon>Spiralia</taxon>
        <taxon>Lophotrochozoa</taxon>
        <taxon>Mollusca</taxon>
        <taxon>Bivalvia</taxon>
        <taxon>Autobranchia</taxon>
        <taxon>Heteroconchia</taxon>
        <taxon>Euheterodonta</taxon>
        <taxon>Imparidentia</taxon>
        <taxon>Neoheterodontei</taxon>
        <taxon>Cardiida</taxon>
        <taxon>Tellinoidea</taxon>
        <taxon>Semelidae</taxon>
        <taxon>Semele</taxon>
    </lineage>
</organism>
<evidence type="ECO:0000256" key="12">
    <source>
        <dbReference type="ARBA" id="ARBA00023075"/>
    </source>
</evidence>
<keyword evidence="12 16" id="KW-0830">Ubiquinone</keyword>
<feature type="transmembrane region" description="Helical" evidence="16">
    <location>
        <begin position="429"/>
        <end position="449"/>
    </location>
</feature>
<dbReference type="PRINTS" id="PR01437">
    <property type="entry name" value="NUOXDRDTASE4"/>
</dbReference>
<evidence type="ECO:0000256" key="3">
    <source>
        <dbReference type="ARBA" id="ARBA00012944"/>
    </source>
</evidence>